<evidence type="ECO:0000256" key="3">
    <source>
        <dbReference type="ARBA" id="ARBA00022618"/>
    </source>
</evidence>
<dbReference type="Pfam" id="PF03799">
    <property type="entry name" value="FtsQ_DivIB_C"/>
    <property type="match status" value="1"/>
</dbReference>
<proteinExistence type="predicted"/>
<keyword evidence="7" id="KW-0131">Cell cycle</keyword>
<feature type="transmembrane region" description="Helical" evidence="8">
    <location>
        <begin position="26"/>
        <end position="47"/>
    </location>
</feature>
<keyword evidence="6 8" id="KW-0472">Membrane</keyword>
<organism evidence="10 11">
    <name type="scientific">Tessaracoccus palaemonis</name>
    <dbReference type="NCBI Taxonomy" id="2829499"/>
    <lineage>
        <taxon>Bacteria</taxon>
        <taxon>Bacillati</taxon>
        <taxon>Actinomycetota</taxon>
        <taxon>Actinomycetes</taxon>
        <taxon>Propionibacteriales</taxon>
        <taxon>Propionibacteriaceae</taxon>
        <taxon>Tessaracoccus</taxon>
    </lineage>
</organism>
<dbReference type="InterPro" id="IPR050487">
    <property type="entry name" value="FtsQ_DivIB"/>
</dbReference>
<dbReference type="Pfam" id="PF08478">
    <property type="entry name" value="POTRA_1"/>
    <property type="match status" value="1"/>
</dbReference>
<reference evidence="10 11" key="1">
    <citation type="submission" date="2021-07" db="EMBL/GenBank/DDBJ databases">
        <title>complete genome sequencing of Tessaracoccus sp.J1M15.</title>
        <authorList>
            <person name="Bae J.-W."/>
            <person name="Kim D.-y."/>
        </authorList>
    </citation>
    <scope>NUCLEOTIDE SEQUENCE [LARGE SCALE GENOMIC DNA]</scope>
    <source>
        <strain evidence="10 11">J1M15</strain>
    </source>
</reference>
<feature type="domain" description="POTRA" evidence="9">
    <location>
        <begin position="52"/>
        <end position="120"/>
    </location>
</feature>
<sequence length="240" mass="26143">MTQPLPPGVFAKALQERRVRHRRRRVIGWSVGGGLLLLFVALVYAGWFSPWLTAQRVEVHGTSLLTPDEVVQAAEVEMDVPLLSQDLAAVRGRVAALPEVRDVTVGTQFPETVVIDVTERAVVYQRARDGGVDWVDSDGVVFRHTDDPTGVIQVETDTDDQRLLADVATVVLALPDDVSAKVRSFQADAVDQIEFHISGGRTVVWGSADESELKAQVLTALLTVDASVYDVSAPLHPTTK</sequence>
<evidence type="ECO:0000256" key="8">
    <source>
        <dbReference type="SAM" id="Phobius"/>
    </source>
</evidence>
<keyword evidence="2" id="KW-1003">Cell membrane</keyword>
<dbReference type="InterPro" id="IPR005548">
    <property type="entry name" value="Cell_div_FtsQ/DivIB_C"/>
</dbReference>
<name>A0ABX8SFF9_9ACTN</name>
<dbReference type="PROSITE" id="PS51779">
    <property type="entry name" value="POTRA"/>
    <property type="match status" value="1"/>
</dbReference>
<evidence type="ECO:0000259" key="9">
    <source>
        <dbReference type="PROSITE" id="PS51779"/>
    </source>
</evidence>
<keyword evidence="11" id="KW-1185">Reference proteome</keyword>
<dbReference type="InterPro" id="IPR013685">
    <property type="entry name" value="POTRA_FtsQ_type"/>
</dbReference>
<accession>A0ABX8SFF9</accession>
<keyword evidence="3" id="KW-0132">Cell division</keyword>
<evidence type="ECO:0000256" key="4">
    <source>
        <dbReference type="ARBA" id="ARBA00022692"/>
    </source>
</evidence>
<dbReference type="PANTHER" id="PTHR37820">
    <property type="entry name" value="CELL DIVISION PROTEIN DIVIB"/>
    <property type="match status" value="1"/>
</dbReference>
<dbReference type="Proteomes" id="UP000824504">
    <property type="component" value="Chromosome"/>
</dbReference>
<evidence type="ECO:0000256" key="6">
    <source>
        <dbReference type="ARBA" id="ARBA00023136"/>
    </source>
</evidence>
<keyword evidence="5 8" id="KW-1133">Transmembrane helix</keyword>
<dbReference type="EMBL" id="CP079216">
    <property type="protein sequence ID" value="QXT62015.1"/>
    <property type="molecule type" value="Genomic_DNA"/>
</dbReference>
<protein>
    <submittedName>
        <fullName evidence="10">FtsQ-type POTRA domain-containing protein</fullName>
    </submittedName>
</protein>
<dbReference type="PANTHER" id="PTHR37820:SF1">
    <property type="entry name" value="CELL DIVISION PROTEIN FTSQ"/>
    <property type="match status" value="1"/>
</dbReference>
<evidence type="ECO:0000313" key="11">
    <source>
        <dbReference type="Proteomes" id="UP000824504"/>
    </source>
</evidence>
<gene>
    <name evidence="10" type="ORF">KDB89_09495</name>
</gene>
<evidence type="ECO:0000256" key="5">
    <source>
        <dbReference type="ARBA" id="ARBA00022989"/>
    </source>
</evidence>
<evidence type="ECO:0000256" key="7">
    <source>
        <dbReference type="ARBA" id="ARBA00023306"/>
    </source>
</evidence>
<evidence type="ECO:0000256" key="1">
    <source>
        <dbReference type="ARBA" id="ARBA00004370"/>
    </source>
</evidence>
<evidence type="ECO:0000256" key="2">
    <source>
        <dbReference type="ARBA" id="ARBA00022475"/>
    </source>
</evidence>
<comment type="subcellular location">
    <subcellularLocation>
        <location evidence="1">Membrane</location>
    </subcellularLocation>
</comment>
<dbReference type="RefSeq" id="WP_219080504.1">
    <property type="nucleotide sequence ID" value="NZ_CP079216.1"/>
</dbReference>
<keyword evidence="4 8" id="KW-0812">Transmembrane</keyword>
<evidence type="ECO:0000313" key="10">
    <source>
        <dbReference type="EMBL" id="QXT62015.1"/>
    </source>
</evidence>
<dbReference type="InterPro" id="IPR034746">
    <property type="entry name" value="POTRA"/>
</dbReference>